<dbReference type="InterPro" id="IPR012334">
    <property type="entry name" value="Pectin_lyas_fold"/>
</dbReference>
<dbReference type="Pfam" id="PF13229">
    <property type="entry name" value="Beta_helix"/>
    <property type="match status" value="1"/>
</dbReference>
<dbReference type="InterPro" id="IPR039448">
    <property type="entry name" value="Beta_helix"/>
</dbReference>
<dbReference type="EMBL" id="MASU01000002">
    <property type="protein sequence ID" value="PXY37847.1"/>
    <property type="molecule type" value="Genomic_DNA"/>
</dbReference>
<dbReference type="InterPro" id="IPR006626">
    <property type="entry name" value="PbH1"/>
</dbReference>
<evidence type="ECO:0000259" key="2">
    <source>
        <dbReference type="Pfam" id="PF13229"/>
    </source>
</evidence>
<proteinExistence type="predicted"/>
<dbReference type="OrthoDB" id="3491333at2"/>
<dbReference type="Proteomes" id="UP000247892">
    <property type="component" value="Unassembled WGS sequence"/>
</dbReference>
<keyword evidence="4" id="KW-1185">Reference proteome</keyword>
<comment type="caution">
    <text evidence="3">The sequence shown here is derived from an EMBL/GenBank/DDBJ whole genome shotgun (WGS) entry which is preliminary data.</text>
</comment>
<reference evidence="3 4" key="1">
    <citation type="submission" date="2016-07" db="EMBL/GenBank/DDBJ databases">
        <title>Draft genome sequence of Prauserella sp. YIM 121212, isolated from alkaline soil.</title>
        <authorList>
            <person name="Ruckert C."/>
            <person name="Albersmeier A."/>
            <person name="Jiang C.-L."/>
            <person name="Jiang Y."/>
            <person name="Kalinowski J."/>
            <person name="Schneider O."/>
            <person name="Winkler A."/>
            <person name="Zotchev S.B."/>
        </authorList>
    </citation>
    <scope>NUCLEOTIDE SEQUENCE [LARGE SCALE GENOMIC DNA]</scope>
    <source>
        <strain evidence="3 4">YIM 121212</strain>
    </source>
</reference>
<evidence type="ECO:0000313" key="3">
    <source>
        <dbReference type="EMBL" id="PXY37847.1"/>
    </source>
</evidence>
<feature type="domain" description="Right handed beta helix" evidence="2">
    <location>
        <begin position="176"/>
        <end position="337"/>
    </location>
</feature>
<feature type="region of interest" description="Disordered" evidence="1">
    <location>
        <begin position="530"/>
        <end position="555"/>
    </location>
</feature>
<dbReference type="SMART" id="SM00710">
    <property type="entry name" value="PbH1"/>
    <property type="match status" value="7"/>
</dbReference>
<dbReference type="RefSeq" id="WP_110334722.1">
    <property type="nucleotide sequence ID" value="NZ_JBHVKT010000011.1"/>
</dbReference>
<dbReference type="Gene3D" id="2.160.20.10">
    <property type="entry name" value="Single-stranded right-handed beta-helix, Pectin lyase-like"/>
    <property type="match status" value="1"/>
</dbReference>
<sequence length="555" mass="60497">MAMRRLDTVLRQRKALAVAGVLLLVVVGIIVVVSRDTGEGNGGPGGQGRSDLDPSAGGWPAEPPARVCGNQEILGKGPAEPPQGAVVVPAGDNSSMELDLQAENTTFWFAPGVHTLSRDEFGQIIPGSGSTFVGAPGAILDGKRINRYAFTGEADRVTIRYLTVRNFVAPMNEGVVNHNDGTNWLIEYSTITDNEGAGLMIGAPGNTYRYNCIKDNGQYGINACCGTEAEPVSDIVLDHNEITGNNTADWESKVEGCGCTGGVKFWINDNVTVTNNWVHDNRGTGLWLDNNNRGFVIEHNYIDNNDGNAIFLEAGYDARVRYNNIKRNAIVTGREFQQGGDPFPIGAIYVSENGSPRGHGLKFVPTVISHNNFEDNWGGVTLWESADRYCGSSAHTHPPFCTIKVNLYDDAQCETDVNDEIPDSIGDKYRCRWSTENNVVENNVFRIDKNAVGAGCAGNDFCGLNGLFAGYGTYPEFAGYEVMWRATFQQGNVFRNNQYYGDWQFAGFQPSKPNGGRVSWEEWTSPAPIVPDMFTDDNRPTTFGQDKGSTYSLTP</sequence>
<accession>A0A318LTF7</accession>
<gene>
    <name evidence="3" type="ORF">BA062_04350</name>
</gene>
<name>A0A318LTF7_9PSEU</name>
<feature type="region of interest" description="Disordered" evidence="1">
    <location>
        <begin position="37"/>
        <end position="64"/>
    </location>
</feature>
<feature type="compositionally biased region" description="Gly residues" evidence="1">
    <location>
        <begin position="39"/>
        <end position="48"/>
    </location>
</feature>
<evidence type="ECO:0000313" key="4">
    <source>
        <dbReference type="Proteomes" id="UP000247892"/>
    </source>
</evidence>
<evidence type="ECO:0000256" key="1">
    <source>
        <dbReference type="SAM" id="MobiDB-lite"/>
    </source>
</evidence>
<dbReference type="SUPFAM" id="SSF51126">
    <property type="entry name" value="Pectin lyase-like"/>
    <property type="match status" value="1"/>
</dbReference>
<organism evidence="3 4">
    <name type="scientific">Prauserella flavalba</name>
    <dbReference type="NCBI Taxonomy" id="1477506"/>
    <lineage>
        <taxon>Bacteria</taxon>
        <taxon>Bacillati</taxon>
        <taxon>Actinomycetota</taxon>
        <taxon>Actinomycetes</taxon>
        <taxon>Pseudonocardiales</taxon>
        <taxon>Pseudonocardiaceae</taxon>
        <taxon>Prauserella</taxon>
    </lineage>
</organism>
<feature type="compositionally biased region" description="Polar residues" evidence="1">
    <location>
        <begin position="540"/>
        <end position="555"/>
    </location>
</feature>
<protein>
    <recommendedName>
        <fullName evidence="2">Right handed beta helix domain-containing protein</fullName>
    </recommendedName>
</protein>
<dbReference type="AlphaFoldDB" id="A0A318LTF7"/>
<dbReference type="InterPro" id="IPR011050">
    <property type="entry name" value="Pectin_lyase_fold/virulence"/>
</dbReference>